<organism evidence="3 4">
    <name type="scientific">Streptomyces heliomycini</name>
    <dbReference type="NCBI Taxonomy" id="284032"/>
    <lineage>
        <taxon>Bacteria</taxon>
        <taxon>Bacillati</taxon>
        <taxon>Actinomycetota</taxon>
        <taxon>Actinomycetes</taxon>
        <taxon>Kitasatosporales</taxon>
        <taxon>Streptomycetaceae</taxon>
        <taxon>Streptomyces</taxon>
    </lineage>
</organism>
<sequence>MDGVDALLQVLAVGAGVHLGVALFVALHVRAAPGVVGAAADMHVRALDPTAHRARGGQQVHIAAVQTERLADPQTGTGQQHDQEAVPRSQGDGDHVADLLVAEVFVTRLSDPEPERGRLCLSPLAELAVS</sequence>
<feature type="compositionally biased region" description="Basic and acidic residues" evidence="1">
    <location>
        <begin position="81"/>
        <end position="93"/>
    </location>
</feature>
<reference evidence="3 4" key="1">
    <citation type="submission" date="2024-09" db="EMBL/GenBank/DDBJ databases">
        <authorList>
            <person name="Sun Q."/>
            <person name="Mori K."/>
        </authorList>
    </citation>
    <scope>NUCLEOTIDE SEQUENCE [LARGE SCALE GENOMIC DNA]</scope>
    <source>
        <strain evidence="3 4">JCM 9767</strain>
    </source>
</reference>
<protein>
    <recommendedName>
        <fullName evidence="5">Secreted protein</fullName>
    </recommendedName>
</protein>
<proteinExistence type="predicted"/>
<dbReference type="Proteomes" id="UP001589753">
    <property type="component" value="Unassembled WGS sequence"/>
</dbReference>
<keyword evidence="2" id="KW-0812">Transmembrane</keyword>
<keyword evidence="2" id="KW-1133">Transmembrane helix</keyword>
<name>A0ABV5LFY9_9ACTN</name>
<evidence type="ECO:0000313" key="4">
    <source>
        <dbReference type="Proteomes" id="UP001589753"/>
    </source>
</evidence>
<dbReference type="RefSeq" id="WP_167353497.1">
    <property type="nucleotide sequence ID" value="NZ_JBHMDI010000102.1"/>
</dbReference>
<evidence type="ECO:0000313" key="3">
    <source>
        <dbReference type="EMBL" id="MFB9351103.1"/>
    </source>
</evidence>
<evidence type="ECO:0000256" key="1">
    <source>
        <dbReference type="SAM" id="MobiDB-lite"/>
    </source>
</evidence>
<keyword evidence="4" id="KW-1185">Reference proteome</keyword>
<accession>A0ABV5LFY9</accession>
<gene>
    <name evidence="3" type="ORF">ACFFUA_27305</name>
</gene>
<comment type="caution">
    <text evidence="3">The sequence shown here is derived from an EMBL/GenBank/DDBJ whole genome shotgun (WGS) entry which is preliminary data.</text>
</comment>
<keyword evidence="2" id="KW-0472">Membrane</keyword>
<evidence type="ECO:0000256" key="2">
    <source>
        <dbReference type="SAM" id="Phobius"/>
    </source>
</evidence>
<feature type="transmembrane region" description="Helical" evidence="2">
    <location>
        <begin position="6"/>
        <end position="27"/>
    </location>
</feature>
<evidence type="ECO:0008006" key="5">
    <source>
        <dbReference type="Google" id="ProtNLM"/>
    </source>
</evidence>
<dbReference type="EMBL" id="JBHMDI010000102">
    <property type="protein sequence ID" value="MFB9351103.1"/>
    <property type="molecule type" value="Genomic_DNA"/>
</dbReference>
<feature type="region of interest" description="Disordered" evidence="1">
    <location>
        <begin position="67"/>
        <end position="93"/>
    </location>
</feature>